<reference evidence="8 9" key="1">
    <citation type="submission" date="2015-08" db="EMBL/GenBank/DDBJ databases">
        <title>Complete genome sequence of Sulfurifustis variabilis.</title>
        <authorList>
            <person name="Miura A."/>
            <person name="Kojima H."/>
            <person name="Fukui M."/>
        </authorList>
    </citation>
    <scope>NUCLEOTIDE SEQUENCE [LARGE SCALE GENOMIC DNA]</scope>
    <source>
        <strain evidence="9">skN76</strain>
    </source>
</reference>
<dbReference type="PANTHER" id="PTHR30485:SF2">
    <property type="entry name" value="BLL0597 PROTEIN"/>
    <property type="match status" value="1"/>
</dbReference>
<feature type="transmembrane region" description="Helical" evidence="6">
    <location>
        <begin position="197"/>
        <end position="223"/>
    </location>
</feature>
<name>A0A1B4V7H7_9GAMM</name>
<evidence type="ECO:0000256" key="6">
    <source>
        <dbReference type="SAM" id="Phobius"/>
    </source>
</evidence>
<protein>
    <submittedName>
        <fullName evidence="8">Cytochrome B</fullName>
    </submittedName>
</protein>
<dbReference type="GO" id="GO:0009055">
    <property type="term" value="F:electron transfer activity"/>
    <property type="evidence" value="ECO:0007669"/>
    <property type="project" value="InterPro"/>
</dbReference>
<sequence length="388" mass="42245">MTSARTDDAVLVWDVPTRMFHWLFAIAFAAAWFTRDSSRWLDVHVFAGYAFAGLLVFRLLWGIVGGRYARFRAFAWPFREARAYLIDILRGRARRHLGHNPAGSWAIYGLLLLGLGVAATGIGTLGGEERHGPLAGLLDFRAGDLLHGAHEVAAVAMLVLVFMHLAGVLVESAVHRENLVAAMLNGRKRGTAPPARAYRPIGIAVAAAVLLGGTVSFSGYLWATPERPYLPFTGPSLPDDAVWRSECGACHLAYHPVLLPARSWERLMAGQADHFGDDLALDPETAAGIAAFLRAYAAESALTEAAWKIGRTTPATQAPLRITDTRYWRRRHRDIPDAAFETAPVNGRHDCAACHLDAEQGTFEDGAMRLPALRASSPGNQPQKESTP</sequence>
<dbReference type="GO" id="GO:0022904">
    <property type="term" value="P:respiratory electron transport chain"/>
    <property type="evidence" value="ECO:0007669"/>
    <property type="project" value="InterPro"/>
</dbReference>
<dbReference type="SUPFAM" id="SSF81342">
    <property type="entry name" value="Transmembrane di-heme cytochromes"/>
    <property type="match status" value="1"/>
</dbReference>
<dbReference type="InterPro" id="IPR016174">
    <property type="entry name" value="Di-haem_cyt_TM"/>
</dbReference>
<keyword evidence="4 6" id="KW-1133">Transmembrane helix</keyword>
<dbReference type="Gene3D" id="1.20.950.20">
    <property type="entry name" value="Transmembrane di-heme cytochromes, Chain C"/>
    <property type="match status" value="1"/>
</dbReference>
<evidence type="ECO:0000259" key="7">
    <source>
        <dbReference type="Pfam" id="PF01292"/>
    </source>
</evidence>
<dbReference type="OrthoDB" id="196472at2"/>
<proteinExistence type="predicted"/>
<dbReference type="EMBL" id="AP014936">
    <property type="protein sequence ID" value="BAU49486.1"/>
    <property type="molecule type" value="Genomic_DNA"/>
</dbReference>
<dbReference type="GO" id="GO:0020037">
    <property type="term" value="F:heme binding"/>
    <property type="evidence" value="ECO:0007669"/>
    <property type="project" value="TreeGrafter"/>
</dbReference>
<feature type="domain" description="Cytochrome b561 bacterial/Ni-hydrogenase" evidence="7">
    <location>
        <begin position="12"/>
        <end position="186"/>
    </location>
</feature>
<dbReference type="GO" id="GO:0005886">
    <property type="term" value="C:plasma membrane"/>
    <property type="evidence" value="ECO:0007669"/>
    <property type="project" value="UniProtKB-SubCell"/>
</dbReference>
<dbReference type="InterPro" id="IPR018588">
    <property type="entry name" value="Dihaem_cytochrome-c"/>
</dbReference>
<dbReference type="PROSITE" id="PS00678">
    <property type="entry name" value="WD_REPEATS_1"/>
    <property type="match status" value="1"/>
</dbReference>
<evidence type="ECO:0000256" key="5">
    <source>
        <dbReference type="ARBA" id="ARBA00023136"/>
    </source>
</evidence>
<dbReference type="InterPro" id="IPR019775">
    <property type="entry name" value="WD40_repeat_CS"/>
</dbReference>
<dbReference type="InterPro" id="IPR011577">
    <property type="entry name" value="Cyt_b561_bac/Ni-Hgenase"/>
</dbReference>
<dbReference type="AlphaFoldDB" id="A0A1B4V7H7"/>
<keyword evidence="2" id="KW-1003">Cell membrane</keyword>
<dbReference type="Pfam" id="PF01292">
    <property type="entry name" value="Ni_hydr_CYTB"/>
    <property type="match status" value="1"/>
</dbReference>
<organism evidence="8 9">
    <name type="scientific">Sulfurifustis variabilis</name>
    <dbReference type="NCBI Taxonomy" id="1675686"/>
    <lineage>
        <taxon>Bacteria</taxon>
        <taxon>Pseudomonadati</taxon>
        <taxon>Pseudomonadota</taxon>
        <taxon>Gammaproteobacteria</taxon>
        <taxon>Acidiferrobacterales</taxon>
        <taxon>Acidiferrobacteraceae</taxon>
        <taxon>Sulfurifustis</taxon>
    </lineage>
</organism>
<dbReference type="KEGG" id="sva:SVA_2938"/>
<evidence type="ECO:0000256" key="3">
    <source>
        <dbReference type="ARBA" id="ARBA00022692"/>
    </source>
</evidence>
<feature type="transmembrane region" description="Helical" evidence="6">
    <location>
        <begin position="145"/>
        <end position="170"/>
    </location>
</feature>
<dbReference type="Pfam" id="PF09626">
    <property type="entry name" value="DHC"/>
    <property type="match status" value="1"/>
</dbReference>
<keyword evidence="3 6" id="KW-0812">Transmembrane</keyword>
<feature type="transmembrane region" description="Helical" evidence="6">
    <location>
        <begin position="12"/>
        <end position="33"/>
    </location>
</feature>
<feature type="transmembrane region" description="Helical" evidence="6">
    <location>
        <begin position="45"/>
        <end position="64"/>
    </location>
</feature>
<evidence type="ECO:0000313" key="9">
    <source>
        <dbReference type="Proteomes" id="UP000218899"/>
    </source>
</evidence>
<dbReference type="RefSeq" id="WP_096461885.1">
    <property type="nucleotide sequence ID" value="NZ_AP014936.1"/>
</dbReference>
<evidence type="ECO:0000313" key="8">
    <source>
        <dbReference type="EMBL" id="BAU49486.1"/>
    </source>
</evidence>
<keyword evidence="9" id="KW-1185">Reference proteome</keyword>
<evidence type="ECO:0000256" key="1">
    <source>
        <dbReference type="ARBA" id="ARBA00004651"/>
    </source>
</evidence>
<dbReference type="Proteomes" id="UP000218899">
    <property type="component" value="Chromosome"/>
</dbReference>
<comment type="subcellular location">
    <subcellularLocation>
        <location evidence="1">Cell membrane</location>
        <topology evidence="1">Multi-pass membrane protein</topology>
    </subcellularLocation>
</comment>
<feature type="transmembrane region" description="Helical" evidence="6">
    <location>
        <begin position="105"/>
        <end position="125"/>
    </location>
</feature>
<evidence type="ECO:0000256" key="2">
    <source>
        <dbReference type="ARBA" id="ARBA00022475"/>
    </source>
</evidence>
<gene>
    <name evidence="8" type="ORF">SVA_2938</name>
</gene>
<evidence type="ECO:0000256" key="4">
    <source>
        <dbReference type="ARBA" id="ARBA00022989"/>
    </source>
</evidence>
<dbReference type="InterPro" id="IPR051542">
    <property type="entry name" value="Hydrogenase_cytochrome"/>
</dbReference>
<keyword evidence="5 6" id="KW-0472">Membrane</keyword>
<accession>A0A1B4V7H7</accession>
<dbReference type="PANTHER" id="PTHR30485">
    <property type="entry name" value="NI/FE-HYDROGENASE 1 B-TYPE CYTOCHROME SUBUNIT"/>
    <property type="match status" value="1"/>
</dbReference>